<evidence type="ECO:0000256" key="2">
    <source>
        <dbReference type="ARBA" id="ARBA00015736"/>
    </source>
</evidence>
<reference evidence="5 6" key="1">
    <citation type="submission" date="2024-03" db="EMBL/GenBank/DDBJ databases">
        <title>The Acrasis kona genome and developmental transcriptomes reveal deep origins of eukaryotic multicellular pathways.</title>
        <authorList>
            <person name="Sheikh S."/>
            <person name="Fu C.-J."/>
            <person name="Brown M.W."/>
            <person name="Baldauf S.L."/>
        </authorList>
    </citation>
    <scope>NUCLEOTIDE SEQUENCE [LARGE SCALE GENOMIC DNA]</scope>
    <source>
        <strain evidence="5 6">ATCC MYA-3509</strain>
    </source>
</reference>
<evidence type="ECO:0000313" key="6">
    <source>
        <dbReference type="Proteomes" id="UP001431209"/>
    </source>
</evidence>
<dbReference type="Proteomes" id="UP001431209">
    <property type="component" value="Unassembled WGS sequence"/>
</dbReference>
<keyword evidence="6" id="KW-1185">Reference proteome</keyword>
<dbReference type="GO" id="GO:0005794">
    <property type="term" value="C:Golgi apparatus"/>
    <property type="evidence" value="ECO:0007669"/>
    <property type="project" value="TreeGrafter"/>
</dbReference>
<proteinExistence type="inferred from homology"/>
<dbReference type="PANTHER" id="PTHR12895">
    <property type="entry name" value="DYMECLIN"/>
    <property type="match status" value="1"/>
</dbReference>
<dbReference type="EMBL" id="JAOPGA020000535">
    <property type="protein sequence ID" value="KAL0479320.1"/>
    <property type="molecule type" value="Genomic_DNA"/>
</dbReference>
<sequence length="780" mass="88814">MGQTTSATALEEHINGNTVLQQLSGEVPISIPQNGNISAYWTNDLPNALRELSLKNGDTTLTLPLLNPTLVEQTLEPIISNMIKNNINTKNLGGLMFVISQLLCESIRAESNSTTSVEHVTNGLVVFRMLARRIICEHCLDIEMMQIYFNSAPGDLASSLGERSISSLLLESMFRFLCETKLTTHNYLIHLEVLHCLFTLFSTTLYGDLINPDETIDPSKQRVHNIFLECALREVSTTPQLCVKLVQILLHRFSSYRLALRGLSPLQKSIQSALNKTLSAIFGTIGSAASAILYLPVNAYKTVFSSSQSSTNEEISKRMGEFAFKNIGRRSLMLLLVLLFYRKGDVECQNPYLHAFQNFTNLDDRQSISNSFDMSVSDLDFDSNDKDLELVSTSVFHLSFRKLYRAVVRDFEDEDCTLLTYCLLNENLLFLEYVLSRPDTDVILIPLLHKLYTSHTSARANHIYMMLIILMILTQDASFNKNMNSQTVGNPVWYKDRILGDVQLGSLLTIVLAKVVQHNISDQKDLYLNNNCLAIISNISPYYENIHTCAAQRLVFLIHALTNKFRRLTKKDASEDEVETYGKFLSMCLESVNACLTYSLKRNIRLVYELLYKRSVIYNLKNLRFAPPIVYNIDSALQFFSQMINKDQQIPSTPAISDEALITPRFDQEAEDSFYKRKFVEVDIGDDTNDEYVRSVSEKSWTVEEVMDIIEKGSKTWASQMRVLEHLPFRYTEDSNTEAFFVPYIWSIIVADCDYCNYELEKAYMLLPDSDVVDTVVVET</sequence>
<keyword evidence="3" id="KW-0519">Myristate</keyword>
<dbReference type="InterPro" id="IPR019142">
    <property type="entry name" value="Dymeclin"/>
</dbReference>
<keyword evidence="4" id="KW-0449">Lipoprotein</keyword>
<comment type="caution">
    <text evidence="5">The sequence shown here is derived from an EMBL/GenBank/DDBJ whole genome shotgun (WGS) entry which is preliminary data.</text>
</comment>
<comment type="similarity">
    <text evidence="1">Belongs to the dymeclin family.</text>
</comment>
<evidence type="ECO:0000256" key="3">
    <source>
        <dbReference type="ARBA" id="ARBA00022707"/>
    </source>
</evidence>
<gene>
    <name evidence="5" type="ORF">AKO1_010753</name>
</gene>
<name>A0AAW2YQA3_9EUKA</name>
<organism evidence="5 6">
    <name type="scientific">Acrasis kona</name>
    <dbReference type="NCBI Taxonomy" id="1008807"/>
    <lineage>
        <taxon>Eukaryota</taxon>
        <taxon>Discoba</taxon>
        <taxon>Heterolobosea</taxon>
        <taxon>Tetramitia</taxon>
        <taxon>Eutetramitia</taxon>
        <taxon>Acrasidae</taxon>
        <taxon>Acrasis</taxon>
    </lineage>
</organism>
<evidence type="ECO:0000256" key="1">
    <source>
        <dbReference type="ARBA" id="ARBA00010603"/>
    </source>
</evidence>
<dbReference type="Pfam" id="PF09742">
    <property type="entry name" value="Dymeclin"/>
    <property type="match status" value="2"/>
</dbReference>
<protein>
    <recommendedName>
        <fullName evidence="2">Dymeclin</fullName>
    </recommendedName>
</protein>
<evidence type="ECO:0000256" key="4">
    <source>
        <dbReference type="ARBA" id="ARBA00023288"/>
    </source>
</evidence>
<dbReference type="AlphaFoldDB" id="A0AAW2YQA3"/>
<accession>A0AAW2YQA3</accession>
<dbReference type="GO" id="GO:0007030">
    <property type="term" value="P:Golgi organization"/>
    <property type="evidence" value="ECO:0007669"/>
    <property type="project" value="TreeGrafter"/>
</dbReference>
<evidence type="ECO:0000313" key="5">
    <source>
        <dbReference type="EMBL" id="KAL0479320.1"/>
    </source>
</evidence>
<dbReference type="PANTHER" id="PTHR12895:SF9">
    <property type="entry name" value="DYMECLIN"/>
    <property type="match status" value="1"/>
</dbReference>